<dbReference type="InterPro" id="IPR017938">
    <property type="entry name" value="Riboflavin_synthase-like_b-brl"/>
</dbReference>
<evidence type="ECO:0000313" key="2">
    <source>
        <dbReference type="EMBL" id="WWF04188.1"/>
    </source>
</evidence>
<dbReference type="PROSITE" id="PS51384">
    <property type="entry name" value="FAD_FR"/>
    <property type="match status" value="1"/>
</dbReference>
<dbReference type="PANTHER" id="PTHR30157">
    <property type="entry name" value="FERRIC REDUCTASE, NADPH-DEPENDENT"/>
    <property type="match status" value="1"/>
</dbReference>
<name>A0ABZ2FD91_9MICO</name>
<proteinExistence type="predicted"/>
<dbReference type="InterPro" id="IPR039374">
    <property type="entry name" value="SIP_fam"/>
</dbReference>
<dbReference type="PANTHER" id="PTHR30157:SF0">
    <property type="entry name" value="NADPH-DEPENDENT FERRIC-CHELATE REDUCTASE"/>
    <property type="match status" value="1"/>
</dbReference>
<accession>A0ABZ2FD91</accession>
<reference evidence="2 3" key="1">
    <citation type="submission" date="2022-09" db="EMBL/GenBank/DDBJ databases">
        <title>Complete genome sequence of Janibacter terrae strain COS04-44, PCL-degrading bacteria isolated from oil spilled coast.</title>
        <authorList>
            <person name="Park H."/>
            <person name="Kim J.Y."/>
            <person name="An S.H."/>
            <person name="Lee C.M."/>
            <person name="Weon H.-Y."/>
        </authorList>
    </citation>
    <scope>NUCLEOTIDE SEQUENCE [LARGE SCALE GENOMIC DNA]</scope>
    <source>
        <strain evidence="2 3">COS04-44</strain>
    </source>
</reference>
<dbReference type="RefSeq" id="WP_068321633.1">
    <property type="nucleotide sequence ID" value="NZ_CP104874.1"/>
</dbReference>
<dbReference type="InterPro" id="IPR039261">
    <property type="entry name" value="FNR_nucleotide-bd"/>
</dbReference>
<dbReference type="InterPro" id="IPR017927">
    <property type="entry name" value="FAD-bd_FR_type"/>
</dbReference>
<dbReference type="Proteomes" id="UP001381003">
    <property type="component" value="Chromosome"/>
</dbReference>
<feature type="domain" description="FAD-binding FR-type" evidence="1">
    <location>
        <begin position="10"/>
        <end position="135"/>
    </location>
</feature>
<dbReference type="InterPro" id="IPR007037">
    <property type="entry name" value="SIP_rossman_dom"/>
</dbReference>
<protein>
    <submittedName>
        <fullName evidence="2">Siderophore-interacting protein</fullName>
    </submittedName>
</protein>
<organism evidence="2 3">
    <name type="scientific">Janibacter terrae</name>
    <dbReference type="NCBI Taxonomy" id="103817"/>
    <lineage>
        <taxon>Bacteria</taxon>
        <taxon>Bacillati</taxon>
        <taxon>Actinomycetota</taxon>
        <taxon>Actinomycetes</taxon>
        <taxon>Micrococcales</taxon>
        <taxon>Intrasporangiaceae</taxon>
        <taxon>Janibacter</taxon>
    </lineage>
</organism>
<keyword evidence="3" id="KW-1185">Reference proteome</keyword>
<dbReference type="SUPFAM" id="SSF63380">
    <property type="entry name" value="Riboflavin synthase domain-like"/>
    <property type="match status" value="1"/>
</dbReference>
<gene>
    <name evidence="2" type="ORF">N5P18_10840</name>
</gene>
<evidence type="ECO:0000259" key="1">
    <source>
        <dbReference type="PROSITE" id="PS51384"/>
    </source>
</evidence>
<sequence length="277" mass="29707">MTTPAARPPRPQRVLTVESAEPLGPHLVRLVLEGESLADFGARESTDAYVKLLFVPDELGLEPPFDLAAIRESAPAHLQPVTRTYTVRAIDREARRLTLDVVTHGDVGYAGAWAQRAKGGDVAVVMGPGGGYAPDPQVGWHLFAGDLSALPAIAASLEALPASARGVALVEVELAEDVLELAAPEGVRVEWLVNPDPTDIGFLARAVDAAPWPEQVDAGTVQVFAHGERESIKAVRRVLKERGVPREALSISGYWARGRTEDAFQAEKRTPVGRIEV</sequence>
<dbReference type="CDD" id="cd06193">
    <property type="entry name" value="siderophore_interacting"/>
    <property type="match status" value="1"/>
</dbReference>
<dbReference type="Pfam" id="PF08021">
    <property type="entry name" value="FAD_binding_9"/>
    <property type="match status" value="1"/>
</dbReference>
<dbReference type="InterPro" id="IPR013113">
    <property type="entry name" value="SIP_FAD-bd"/>
</dbReference>
<dbReference type="Gene3D" id="2.40.30.10">
    <property type="entry name" value="Translation factors"/>
    <property type="match status" value="1"/>
</dbReference>
<dbReference type="Pfam" id="PF04954">
    <property type="entry name" value="SIP"/>
    <property type="match status" value="1"/>
</dbReference>
<dbReference type="Gene3D" id="3.40.50.80">
    <property type="entry name" value="Nucleotide-binding domain of ferredoxin-NADP reductase (FNR) module"/>
    <property type="match status" value="1"/>
</dbReference>
<dbReference type="EMBL" id="CP104874">
    <property type="protein sequence ID" value="WWF04188.1"/>
    <property type="molecule type" value="Genomic_DNA"/>
</dbReference>
<evidence type="ECO:0000313" key="3">
    <source>
        <dbReference type="Proteomes" id="UP001381003"/>
    </source>
</evidence>